<dbReference type="OrthoDB" id="6020543at2759"/>
<comment type="catalytic activity">
    <reaction evidence="1">
        <text>Random endo-hydrolysis of N-acetyl-beta-D-glucosaminide (1-&gt;4)-beta-linkages in chitin and chitodextrins.</text>
        <dbReference type="EC" id="3.2.1.14"/>
    </reaction>
</comment>
<keyword evidence="3 8" id="KW-0378">Hydrolase</keyword>
<keyword evidence="14" id="KW-1185">Reference proteome</keyword>
<dbReference type="InterPro" id="IPR050542">
    <property type="entry name" value="Glycosyl_Hydrlase18_Chitinase"/>
</dbReference>
<evidence type="ECO:0000256" key="5">
    <source>
        <dbReference type="ARBA" id="ARBA00023277"/>
    </source>
</evidence>
<comment type="caution">
    <text evidence="13">The sequence shown here is derived from an EMBL/GenBank/DDBJ whole genome shotgun (WGS) entry which is preliminary data.</text>
</comment>
<dbReference type="Gene3D" id="3.20.20.80">
    <property type="entry name" value="Glycosidases"/>
    <property type="match status" value="1"/>
</dbReference>
<dbReference type="Proteomes" id="UP000559027">
    <property type="component" value="Unassembled WGS sequence"/>
</dbReference>
<protein>
    <recommendedName>
        <fullName evidence="2">chitinase</fullName>
        <ecNumber evidence="2">3.2.1.14</ecNumber>
    </recommendedName>
</protein>
<evidence type="ECO:0000313" key="14">
    <source>
        <dbReference type="Proteomes" id="UP000559027"/>
    </source>
</evidence>
<dbReference type="Pfam" id="PF00704">
    <property type="entry name" value="Glyco_hydro_18"/>
    <property type="match status" value="1"/>
</dbReference>
<comment type="similarity">
    <text evidence="9">Belongs to the glycosyl hydrolase 18 family.</text>
</comment>
<dbReference type="GO" id="GO:0008843">
    <property type="term" value="F:endochitinase activity"/>
    <property type="evidence" value="ECO:0007669"/>
    <property type="project" value="UniProtKB-EC"/>
</dbReference>
<dbReference type="GO" id="GO:0006032">
    <property type="term" value="P:chitin catabolic process"/>
    <property type="evidence" value="ECO:0007669"/>
    <property type="project" value="UniProtKB-KW"/>
</dbReference>
<dbReference type="PANTHER" id="PTHR45708:SF49">
    <property type="entry name" value="ENDOCHITINASE"/>
    <property type="match status" value="1"/>
</dbReference>
<dbReference type="PROSITE" id="PS51910">
    <property type="entry name" value="GH18_2"/>
    <property type="match status" value="1"/>
</dbReference>
<dbReference type="InterPro" id="IPR017853">
    <property type="entry name" value="GH"/>
</dbReference>
<evidence type="ECO:0000256" key="10">
    <source>
        <dbReference type="SAM" id="MobiDB-lite"/>
    </source>
</evidence>
<gene>
    <name evidence="13" type="ORF">D9756_004210</name>
</gene>
<evidence type="ECO:0000256" key="1">
    <source>
        <dbReference type="ARBA" id="ARBA00000822"/>
    </source>
</evidence>
<evidence type="ECO:0000256" key="7">
    <source>
        <dbReference type="ARBA" id="ARBA00023326"/>
    </source>
</evidence>
<dbReference type="PROSITE" id="PS01095">
    <property type="entry name" value="GH18_1"/>
    <property type="match status" value="1"/>
</dbReference>
<dbReference type="GO" id="GO:0005576">
    <property type="term" value="C:extracellular region"/>
    <property type="evidence" value="ECO:0007669"/>
    <property type="project" value="TreeGrafter"/>
</dbReference>
<reference evidence="13 14" key="1">
    <citation type="journal article" date="2020" name="ISME J.">
        <title>Uncovering the hidden diversity of litter-decomposition mechanisms in mushroom-forming fungi.</title>
        <authorList>
            <person name="Floudas D."/>
            <person name="Bentzer J."/>
            <person name="Ahren D."/>
            <person name="Johansson T."/>
            <person name="Persson P."/>
            <person name="Tunlid A."/>
        </authorList>
    </citation>
    <scope>NUCLEOTIDE SEQUENCE [LARGE SCALE GENOMIC DNA]</scope>
    <source>
        <strain evidence="13 14">CBS 146.42</strain>
    </source>
</reference>
<organism evidence="13 14">
    <name type="scientific">Leucocoprinus leucothites</name>
    <dbReference type="NCBI Taxonomy" id="201217"/>
    <lineage>
        <taxon>Eukaryota</taxon>
        <taxon>Fungi</taxon>
        <taxon>Dikarya</taxon>
        <taxon>Basidiomycota</taxon>
        <taxon>Agaricomycotina</taxon>
        <taxon>Agaricomycetes</taxon>
        <taxon>Agaricomycetidae</taxon>
        <taxon>Agaricales</taxon>
        <taxon>Agaricineae</taxon>
        <taxon>Agaricaceae</taxon>
        <taxon>Leucocoprinus</taxon>
    </lineage>
</organism>
<dbReference type="AlphaFoldDB" id="A0A8H5D8T5"/>
<dbReference type="InterPro" id="IPR001223">
    <property type="entry name" value="Glyco_hydro18_cat"/>
</dbReference>
<dbReference type="SUPFAM" id="SSF51445">
    <property type="entry name" value="(Trans)glycosidases"/>
    <property type="match status" value="1"/>
</dbReference>
<keyword evidence="6 8" id="KW-0326">Glycosidase</keyword>
<feature type="chain" id="PRO_5034203303" description="chitinase" evidence="11">
    <location>
        <begin position="27"/>
        <end position="370"/>
    </location>
</feature>
<keyword evidence="7" id="KW-0624">Polysaccharide degradation</keyword>
<evidence type="ECO:0000256" key="11">
    <source>
        <dbReference type="SAM" id="SignalP"/>
    </source>
</evidence>
<feature type="domain" description="GH18" evidence="12">
    <location>
        <begin position="21"/>
        <end position="284"/>
    </location>
</feature>
<keyword evidence="11" id="KW-0732">Signal</keyword>
<evidence type="ECO:0000256" key="8">
    <source>
        <dbReference type="RuleBase" id="RU000489"/>
    </source>
</evidence>
<evidence type="ECO:0000256" key="2">
    <source>
        <dbReference type="ARBA" id="ARBA00012729"/>
    </source>
</evidence>
<dbReference type="InterPro" id="IPR001579">
    <property type="entry name" value="Glyco_hydro_18_chit_AS"/>
</dbReference>
<dbReference type="EMBL" id="JAACJO010000007">
    <property type="protein sequence ID" value="KAF5355650.1"/>
    <property type="molecule type" value="Genomic_DNA"/>
</dbReference>
<name>A0A8H5D8T5_9AGAR</name>
<evidence type="ECO:0000259" key="12">
    <source>
        <dbReference type="PROSITE" id="PS51910"/>
    </source>
</evidence>
<accession>A0A8H5D8T5</accession>
<feature type="signal peptide" evidence="11">
    <location>
        <begin position="1"/>
        <end position="26"/>
    </location>
</feature>
<feature type="compositionally biased region" description="Polar residues" evidence="10">
    <location>
        <begin position="314"/>
        <end position="323"/>
    </location>
</feature>
<evidence type="ECO:0000313" key="13">
    <source>
        <dbReference type="EMBL" id="KAF5355650.1"/>
    </source>
</evidence>
<keyword evidence="5" id="KW-0119">Carbohydrate metabolism</keyword>
<feature type="region of interest" description="Disordered" evidence="10">
    <location>
        <begin position="284"/>
        <end position="370"/>
    </location>
</feature>
<keyword evidence="4" id="KW-0146">Chitin degradation</keyword>
<dbReference type="PANTHER" id="PTHR45708">
    <property type="entry name" value="ENDOCHITINASE"/>
    <property type="match status" value="1"/>
</dbReference>
<evidence type="ECO:0000256" key="6">
    <source>
        <dbReference type="ARBA" id="ARBA00023295"/>
    </source>
</evidence>
<sequence length="370" mass="40107">MTFWRAGLAFFLLYLAGIAELNLVAGFSNSRSDNLAVTQELTNKDDAIDVIPMAFLYVFFGEGGKPIVDFSNICSQGGAQFPNSDLADCSFLASDIKTCQSKGKLVTISLGGATAKVGFSSAGQANDFAETVWDMFLGGKSNTRPFGDAVLDGVDLDIESGSPSHYSTYYITAAPQCPFPDAKIGDALDNANFDAVYVQFYNNYCETSRLSDFNFATWDRWAKTSSPNPNVKVYIGAPAGPKAAGSGSAQNQYSSFGGVMLWDADTAYTNDRFDLKIKKAIVQKGRSSSDLDSDETPNSDEAPDSDEVPDSDEAPNTSDTSSAIPEATVPADFRDPREKARVKRPTSYTIMQPEKRDFGRPRALSRAFRF</sequence>
<feature type="compositionally biased region" description="Acidic residues" evidence="10">
    <location>
        <begin position="291"/>
        <end position="313"/>
    </location>
</feature>
<dbReference type="GO" id="GO:0000272">
    <property type="term" value="P:polysaccharide catabolic process"/>
    <property type="evidence" value="ECO:0007669"/>
    <property type="project" value="UniProtKB-KW"/>
</dbReference>
<dbReference type="EC" id="3.2.1.14" evidence="2"/>
<proteinExistence type="inferred from homology"/>
<evidence type="ECO:0000256" key="4">
    <source>
        <dbReference type="ARBA" id="ARBA00023024"/>
    </source>
</evidence>
<evidence type="ECO:0000256" key="9">
    <source>
        <dbReference type="RuleBase" id="RU004453"/>
    </source>
</evidence>
<evidence type="ECO:0000256" key="3">
    <source>
        <dbReference type="ARBA" id="ARBA00022801"/>
    </source>
</evidence>